<evidence type="ECO:0000313" key="2">
    <source>
        <dbReference type="EMBL" id="TDZ27516.1"/>
    </source>
</evidence>
<name>A0A4R8PTE0_9PEZI</name>
<dbReference type="AlphaFoldDB" id="A0A4R8PTE0"/>
<accession>A0A4R8PTE0</accession>
<proteinExistence type="predicted"/>
<evidence type="ECO:0000256" key="1">
    <source>
        <dbReference type="SAM" id="MobiDB-lite"/>
    </source>
</evidence>
<protein>
    <submittedName>
        <fullName evidence="2">Uncharacterized protein</fullName>
    </submittedName>
</protein>
<gene>
    <name evidence="2" type="ORF">C8034_v009723</name>
</gene>
<comment type="caution">
    <text evidence="2">The sequence shown here is derived from an EMBL/GenBank/DDBJ whole genome shotgun (WGS) entry which is preliminary data.</text>
</comment>
<reference evidence="2 3" key="1">
    <citation type="submission" date="2018-11" db="EMBL/GenBank/DDBJ databases">
        <title>Genome sequence and assembly of Colletotrichum sidae.</title>
        <authorList>
            <person name="Gan P."/>
            <person name="Shirasu K."/>
        </authorList>
    </citation>
    <scope>NUCLEOTIDE SEQUENCE [LARGE SCALE GENOMIC DNA]</scope>
    <source>
        <strain evidence="2 3">CBS 518.97</strain>
    </source>
</reference>
<sequence length="80" mass="8607">MRLGSRLPIITCHRARFTCRWASQASSIVRSSATVDQGSPMIVHFGTMPRHSAGKPEHFGGHRSWSPAEPSAGFGAGDCL</sequence>
<feature type="region of interest" description="Disordered" evidence="1">
    <location>
        <begin position="40"/>
        <end position="80"/>
    </location>
</feature>
<evidence type="ECO:0000313" key="3">
    <source>
        <dbReference type="Proteomes" id="UP000295604"/>
    </source>
</evidence>
<organism evidence="2 3">
    <name type="scientific">Colletotrichum sidae</name>
    <dbReference type="NCBI Taxonomy" id="1347389"/>
    <lineage>
        <taxon>Eukaryota</taxon>
        <taxon>Fungi</taxon>
        <taxon>Dikarya</taxon>
        <taxon>Ascomycota</taxon>
        <taxon>Pezizomycotina</taxon>
        <taxon>Sordariomycetes</taxon>
        <taxon>Hypocreomycetidae</taxon>
        <taxon>Glomerellales</taxon>
        <taxon>Glomerellaceae</taxon>
        <taxon>Colletotrichum</taxon>
        <taxon>Colletotrichum orbiculare species complex</taxon>
    </lineage>
</organism>
<dbReference type="Proteomes" id="UP000295604">
    <property type="component" value="Unassembled WGS sequence"/>
</dbReference>
<dbReference type="EMBL" id="QAPF01006547">
    <property type="protein sequence ID" value="TDZ27516.1"/>
    <property type="molecule type" value="Genomic_DNA"/>
</dbReference>
<keyword evidence="3" id="KW-1185">Reference proteome</keyword>